<proteinExistence type="predicted"/>
<comment type="caution">
    <text evidence="3">The sequence shown here is derived from an EMBL/GenBank/DDBJ whole genome shotgun (WGS) entry which is preliminary data.</text>
</comment>
<reference evidence="3" key="1">
    <citation type="journal article" date="2020" name="bioRxiv">
        <title>Hybrid origin of Populus tomentosa Carr. identified through genome sequencing and phylogenomic analysis.</title>
        <authorList>
            <person name="An X."/>
            <person name="Gao K."/>
            <person name="Chen Z."/>
            <person name="Li J."/>
            <person name="Yang X."/>
            <person name="Yang X."/>
            <person name="Zhou J."/>
            <person name="Guo T."/>
            <person name="Zhao T."/>
            <person name="Huang S."/>
            <person name="Miao D."/>
            <person name="Khan W.U."/>
            <person name="Rao P."/>
            <person name="Ye M."/>
            <person name="Lei B."/>
            <person name="Liao W."/>
            <person name="Wang J."/>
            <person name="Ji L."/>
            <person name="Li Y."/>
            <person name="Guo B."/>
            <person name="Mustafa N.S."/>
            <person name="Li S."/>
            <person name="Yun Q."/>
            <person name="Keller S.R."/>
            <person name="Mao J."/>
            <person name="Zhang R."/>
            <person name="Strauss S.H."/>
        </authorList>
    </citation>
    <scope>NUCLEOTIDE SEQUENCE</scope>
    <source>
        <strain evidence="3">GM15</strain>
        <tissue evidence="3">Leaf</tissue>
    </source>
</reference>
<keyword evidence="1" id="KW-0472">Membrane</keyword>
<evidence type="ECO:0000313" key="4">
    <source>
        <dbReference type="Proteomes" id="UP000886885"/>
    </source>
</evidence>
<evidence type="ECO:0000313" key="3">
    <source>
        <dbReference type="EMBL" id="KAG6793710.1"/>
    </source>
</evidence>
<accession>A0A8X8DKQ9</accession>
<keyword evidence="2" id="KW-0732">Signal</keyword>
<feature type="transmembrane region" description="Helical" evidence="1">
    <location>
        <begin position="231"/>
        <end position="249"/>
    </location>
</feature>
<dbReference type="AlphaFoldDB" id="A0A8X8DKQ9"/>
<gene>
    <name evidence="3" type="ORF">POTOM_002929</name>
</gene>
<dbReference type="Proteomes" id="UP000886885">
    <property type="component" value="Chromosome 1A"/>
</dbReference>
<name>A0A8X8DKQ9_POPTO</name>
<protein>
    <submittedName>
        <fullName evidence="3">Uncharacterized protein</fullName>
    </submittedName>
</protein>
<organism evidence="3 4">
    <name type="scientific">Populus tomentosa</name>
    <name type="common">Chinese white poplar</name>
    <dbReference type="NCBI Taxonomy" id="118781"/>
    <lineage>
        <taxon>Eukaryota</taxon>
        <taxon>Viridiplantae</taxon>
        <taxon>Streptophyta</taxon>
        <taxon>Embryophyta</taxon>
        <taxon>Tracheophyta</taxon>
        <taxon>Spermatophyta</taxon>
        <taxon>Magnoliopsida</taxon>
        <taxon>eudicotyledons</taxon>
        <taxon>Gunneridae</taxon>
        <taxon>Pentapetalae</taxon>
        <taxon>rosids</taxon>
        <taxon>fabids</taxon>
        <taxon>Malpighiales</taxon>
        <taxon>Salicaceae</taxon>
        <taxon>Saliceae</taxon>
        <taxon>Populus</taxon>
    </lineage>
</organism>
<keyword evidence="1" id="KW-0812">Transmembrane</keyword>
<feature type="transmembrane region" description="Helical" evidence="1">
    <location>
        <begin position="201"/>
        <end position="225"/>
    </location>
</feature>
<feature type="signal peptide" evidence="2">
    <location>
        <begin position="1"/>
        <end position="18"/>
    </location>
</feature>
<evidence type="ECO:0000256" key="2">
    <source>
        <dbReference type="SAM" id="SignalP"/>
    </source>
</evidence>
<keyword evidence="1" id="KW-1133">Transmembrane helix</keyword>
<keyword evidence="4" id="KW-1185">Reference proteome</keyword>
<feature type="chain" id="PRO_5036468450" evidence="2">
    <location>
        <begin position="19"/>
        <end position="250"/>
    </location>
</feature>
<evidence type="ECO:0000256" key="1">
    <source>
        <dbReference type="SAM" id="Phobius"/>
    </source>
</evidence>
<sequence>MMKQLMRLILIHAKLLTAQRIAAGGGYMAGSAFDVCLTHPSIKYTFYSYVQGTGGYFSHQIILMLMESGKQKFPPLITFLPDHFAISKMHRGIAGIYGEHVPHKLAFSRKNLKSFSFFCALQIRICSEAVCGMSSVHRQVSDCAKSCLLPRPLLGDHFERGSVMIPRAVTCALPWFPFMAQRSLFCVLLLEVLACKSPLLVLTNCISSVGIWLVFGFVGSFYWFSVVLPDISTWVIWLCFSHYLSGLLCL</sequence>
<dbReference type="EMBL" id="JAAWWB010000001">
    <property type="protein sequence ID" value="KAG6793710.1"/>
    <property type="molecule type" value="Genomic_DNA"/>
</dbReference>